<protein>
    <recommendedName>
        <fullName evidence="4">Prohormone-3</fullName>
    </recommendedName>
</protein>
<gene>
    <name evidence="2" type="ORF">PVAND_009834</name>
</gene>
<keyword evidence="3" id="KW-1185">Reference proteome</keyword>
<name>A0A9J6CE10_POLVA</name>
<sequence>MKFSMLWICGLVLCIGTARVHAWGGLFNRFSPEMLSNLGYGSSSHGGGSSSYRPQPLFQGDTNFIEEEPAIIEEEICYGKRCTANEHCCPGSVCVDVDGAFGNCLFAYGRKIGELCRRDADCESGLVCDVSANGGSNVCRAPMVVAKQYAEDCATSSDCDITRGLCCQLQRRHRQAPRKVCSYFKDPLVCIGTVAMDKILNQEIERTAGEKRLTSWKRAVK</sequence>
<dbReference type="AlphaFoldDB" id="A0A9J6CE10"/>
<feature type="chain" id="PRO_5039947590" description="Prohormone-3" evidence="1">
    <location>
        <begin position="23"/>
        <end position="221"/>
    </location>
</feature>
<evidence type="ECO:0000256" key="1">
    <source>
        <dbReference type="SAM" id="SignalP"/>
    </source>
</evidence>
<dbReference type="OrthoDB" id="4321958at2759"/>
<dbReference type="EMBL" id="JADBJN010000001">
    <property type="protein sequence ID" value="KAG5680322.1"/>
    <property type="molecule type" value="Genomic_DNA"/>
</dbReference>
<accession>A0A9J6CE10</accession>
<proteinExistence type="predicted"/>
<evidence type="ECO:0000313" key="2">
    <source>
        <dbReference type="EMBL" id="KAG5680322.1"/>
    </source>
</evidence>
<comment type="caution">
    <text evidence="2">The sequence shown here is derived from an EMBL/GenBank/DDBJ whole genome shotgun (WGS) entry which is preliminary data.</text>
</comment>
<dbReference type="Proteomes" id="UP001107558">
    <property type="component" value="Chromosome 1"/>
</dbReference>
<feature type="signal peptide" evidence="1">
    <location>
        <begin position="1"/>
        <end position="22"/>
    </location>
</feature>
<reference evidence="2" key="1">
    <citation type="submission" date="2021-03" db="EMBL/GenBank/DDBJ databases">
        <title>Chromosome level genome of the anhydrobiotic midge Polypedilum vanderplanki.</title>
        <authorList>
            <person name="Yoshida Y."/>
            <person name="Kikawada T."/>
            <person name="Gusev O."/>
        </authorList>
    </citation>
    <scope>NUCLEOTIDE SEQUENCE</scope>
    <source>
        <strain evidence="2">NIAS01</strain>
        <tissue evidence="2">Whole body or cell culture</tissue>
    </source>
</reference>
<keyword evidence="1" id="KW-0732">Signal</keyword>
<organism evidence="2 3">
    <name type="scientific">Polypedilum vanderplanki</name>
    <name type="common">Sleeping chironomid midge</name>
    <dbReference type="NCBI Taxonomy" id="319348"/>
    <lineage>
        <taxon>Eukaryota</taxon>
        <taxon>Metazoa</taxon>
        <taxon>Ecdysozoa</taxon>
        <taxon>Arthropoda</taxon>
        <taxon>Hexapoda</taxon>
        <taxon>Insecta</taxon>
        <taxon>Pterygota</taxon>
        <taxon>Neoptera</taxon>
        <taxon>Endopterygota</taxon>
        <taxon>Diptera</taxon>
        <taxon>Nematocera</taxon>
        <taxon>Chironomoidea</taxon>
        <taxon>Chironomidae</taxon>
        <taxon>Chironominae</taxon>
        <taxon>Polypedilum</taxon>
        <taxon>Polypedilum</taxon>
    </lineage>
</organism>
<evidence type="ECO:0000313" key="3">
    <source>
        <dbReference type="Proteomes" id="UP001107558"/>
    </source>
</evidence>
<evidence type="ECO:0008006" key="4">
    <source>
        <dbReference type="Google" id="ProtNLM"/>
    </source>
</evidence>